<accession>A0A101FHJ2</accession>
<dbReference type="NCBIfam" id="TIGR00244">
    <property type="entry name" value="transcriptional regulator NrdR"/>
    <property type="match status" value="1"/>
</dbReference>
<dbReference type="InterPro" id="IPR005144">
    <property type="entry name" value="ATP-cone_dom"/>
</dbReference>
<proteinExistence type="inferred from homology"/>
<evidence type="ECO:0000256" key="8">
    <source>
        <dbReference type="HAMAP-Rule" id="MF_00440"/>
    </source>
</evidence>
<dbReference type="AlphaFoldDB" id="A0A101FHJ2"/>
<comment type="cofactor">
    <cofactor evidence="8">
        <name>Zn(2+)</name>
        <dbReference type="ChEBI" id="CHEBI:29105"/>
    </cofactor>
    <text evidence="8">Binds 1 zinc ion.</text>
</comment>
<dbReference type="PANTHER" id="PTHR30455">
    <property type="entry name" value="TRANSCRIPTIONAL REPRESSOR NRDR"/>
    <property type="match status" value="1"/>
</dbReference>
<dbReference type="PATRIC" id="fig|85874.4.peg.1146"/>
<sequence length="153" mass="17863">MRCPFCKTGESRVVDSRSLDNGSTIRRRRECFSCGRRFTTYERLEEIPLWVIKKDGRRELFSRDKILTGIMKACEKRPTALETLSDMVDEIERELREQPETEVSSKVIGQMVMDRLLQLDKVAYVRFASVYREFKDVGEILDCLEELGVKEGN</sequence>
<keyword evidence="5 8" id="KW-0805">Transcription regulation</keyword>
<comment type="similarity">
    <text evidence="8">Belongs to the NrdR family.</text>
</comment>
<dbReference type="Pfam" id="PF03477">
    <property type="entry name" value="ATP-cone"/>
    <property type="match status" value="1"/>
</dbReference>
<keyword evidence="7 8" id="KW-0804">Transcription</keyword>
<reference evidence="11" key="1">
    <citation type="journal article" date="2015" name="MBio">
        <title>Genome-Resolved Metagenomic Analysis Reveals Roles for Candidate Phyla and Other Microbial Community Members in Biogeochemical Transformations in Oil Reservoirs.</title>
        <authorList>
            <person name="Hu P."/>
            <person name="Tom L."/>
            <person name="Singh A."/>
            <person name="Thomas B.C."/>
            <person name="Baker B.J."/>
            <person name="Piceno Y.M."/>
            <person name="Andersen G.L."/>
            <person name="Banfield J.F."/>
        </authorList>
    </citation>
    <scope>NUCLEOTIDE SEQUENCE [LARGE SCALE GENOMIC DNA]</scope>
</reference>
<keyword evidence="2 8" id="KW-0547">Nucleotide-binding</keyword>
<dbReference type="GO" id="GO:0045892">
    <property type="term" value="P:negative regulation of DNA-templated transcription"/>
    <property type="evidence" value="ECO:0007669"/>
    <property type="project" value="UniProtKB-UniRule"/>
</dbReference>
<evidence type="ECO:0000256" key="4">
    <source>
        <dbReference type="ARBA" id="ARBA00022840"/>
    </source>
</evidence>
<keyword evidence="8" id="KW-0863">Zinc-finger</keyword>
<evidence type="ECO:0000313" key="10">
    <source>
        <dbReference type="EMBL" id="KUK37122.1"/>
    </source>
</evidence>
<evidence type="ECO:0000256" key="3">
    <source>
        <dbReference type="ARBA" id="ARBA00022833"/>
    </source>
</evidence>
<dbReference type="PANTHER" id="PTHR30455:SF2">
    <property type="entry name" value="TRANSCRIPTIONAL REPRESSOR NRDR"/>
    <property type="match status" value="1"/>
</dbReference>
<name>A0A101FHJ2_9THEO</name>
<keyword evidence="3 8" id="KW-0862">Zinc</keyword>
<evidence type="ECO:0000313" key="11">
    <source>
        <dbReference type="Proteomes" id="UP000053326"/>
    </source>
</evidence>
<dbReference type="Pfam" id="PF22811">
    <property type="entry name" value="Zn_ribbon_NrdR"/>
    <property type="match status" value="1"/>
</dbReference>
<dbReference type="GO" id="GO:0008270">
    <property type="term" value="F:zinc ion binding"/>
    <property type="evidence" value="ECO:0007669"/>
    <property type="project" value="UniProtKB-UniRule"/>
</dbReference>
<comment type="caution">
    <text evidence="10">The sequence shown here is derived from an EMBL/GenBank/DDBJ whole genome shotgun (WGS) entry which is preliminary data.</text>
</comment>
<keyword evidence="4 8" id="KW-0067">ATP-binding</keyword>
<feature type="zinc finger region" evidence="8">
    <location>
        <begin position="3"/>
        <end position="34"/>
    </location>
</feature>
<evidence type="ECO:0000256" key="7">
    <source>
        <dbReference type="ARBA" id="ARBA00023163"/>
    </source>
</evidence>
<protein>
    <recommendedName>
        <fullName evidence="8">Transcriptional repressor NrdR</fullName>
    </recommendedName>
</protein>
<dbReference type="OMA" id="YRFTTYE"/>
<evidence type="ECO:0000256" key="2">
    <source>
        <dbReference type="ARBA" id="ARBA00022741"/>
    </source>
</evidence>
<keyword evidence="6 8" id="KW-0238">DNA-binding</keyword>
<dbReference type="EMBL" id="LGFO01000010">
    <property type="protein sequence ID" value="KUK37122.1"/>
    <property type="molecule type" value="Genomic_DNA"/>
</dbReference>
<dbReference type="GO" id="GO:0003677">
    <property type="term" value="F:DNA binding"/>
    <property type="evidence" value="ECO:0007669"/>
    <property type="project" value="UniProtKB-KW"/>
</dbReference>
<evidence type="ECO:0000256" key="1">
    <source>
        <dbReference type="ARBA" id="ARBA00022491"/>
    </source>
</evidence>
<feature type="domain" description="ATP-cone" evidence="9">
    <location>
        <begin position="49"/>
        <end position="139"/>
    </location>
</feature>
<dbReference type="PROSITE" id="PS51161">
    <property type="entry name" value="ATP_CONE"/>
    <property type="match status" value="1"/>
</dbReference>
<dbReference type="GO" id="GO:0005524">
    <property type="term" value="F:ATP binding"/>
    <property type="evidence" value="ECO:0007669"/>
    <property type="project" value="UniProtKB-UniRule"/>
</dbReference>
<comment type="function">
    <text evidence="8">Negatively regulates transcription of bacterial ribonucleotide reductase nrd genes and operons by binding to NrdR-boxes.</text>
</comment>
<dbReference type="InterPro" id="IPR003796">
    <property type="entry name" value="RNR_NrdR-like"/>
</dbReference>
<dbReference type="InterPro" id="IPR055173">
    <property type="entry name" value="NrdR-like_N"/>
</dbReference>
<evidence type="ECO:0000256" key="6">
    <source>
        <dbReference type="ARBA" id="ARBA00023125"/>
    </source>
</evidence>
<dbReference type="Proteomes" id="UP000053326">
    <property type="component" value="Unassembled WGS sequence"/>
</dbReference>
<evidence type="ECO:0000259" key="9">
    <source>
        <dbReference type="PROSITE" id="PS51161"/>
    </source>
</evidence>
<organism evidence="10 11">
    <name type="scientific">Thermacetogenium phaeum</name>
    <dbReference type="NCBI Taxonomy" id="85874"/>
    <lineage>
        <taxon>Bacteria</taxon>
        <taxon>Bacillati</taxon>
        <taxon>Bacillota</taxon>
        <taxon>Clostridia</taxon>
        <taxon>Thermoanaerobacterales</taxon>
        <taxon>Thermoanaerobacteraceae</taxon>
        <taxon>Thermacetogenium</taxon>
    </lineage>
</organism>
<evidence type="ECO:0000256" key="5">
    <source>
        <dbReference type="ARBA" id="ARBA00023015"/>
    </source>
</evidence>
<keyword evidence="1 8" id="KW-0678">Repressor</keyword>
<gene>
    <name evidence="8" type="primary">nrdR</name>
    <name evidence="10" type="ORF">XD66_0185</name>
</gene>
<keyword evidence="8" id="KW-0479">Metal-binding</keyword>
<dbReference type="HAMAP" id="MF_00440">
    <property type="entry name" value="NrdR"/>
    <property type="match status" value="1"/>
</dbReference>